<feature type="short sequence motif" description="GXSXG" evidence="4">
    <location>
        <begin position="69"/>
        <end position="73"/>
    </location>
</feature>
<evidence type="ECO:0000256" key="3">
    <source>
        <dbReference type="ARBA" id="ARBA00023098"/>
    </source>
</evidence>
<dbReference type="HOGENOM" id="CLU_042894_0_0_5"/>
<dbReference type="PANTHER" id="PTHR14226:SF57">
    <property type="entry name" value="BLR7027 PROTEIN"/>
    <property type="match status" value="1"/>
</dbReference>
<keyword evidence="2 4" id="KW-0442">Lipid degradation</keyword>
<dbReference type="InterPro" id="IPR021095">
    <property type="entry name" value="DUF3734"/>
</dbReference>
<dbReference type="InterPro" id="IPR050301">
    <property type="entry name" value="NTE"/>
</dbReference>
<dbReference type="PATRIC" id="fig|864069.3.peg.1560"/>
<dbReference type="GO" id="GO:0016787">
    <property type="term" value="F:hydrolase activity"/>
    <property type="evidence" value="ECO:0007669"/>
    <property type="project" value="UniProtKB-UniRule"/>
</dbReference>
<dbReference type="Proteomes" id="UP000003947">
    <property type="component" value="Unassembled WGS sequence"/>
</dbReference>
<sequence length="404" mass="44868">MNEHAQSTACGIGAVRSARAIRAGGRVRDRPPFDCIALVLQGGGALGAYQAGVYEALAEAGLEPDWVAGISIGSINSAIIAGNPPEARVDKLRSFWEGVTAKPWIPVFSLLQQIHADGGDLGRSIANNINALYSLFEGAPGFFNLRVPGPFLHPPGCLEATSFYDTSVLRATLERLIDFDRINAGEIHLSLGAVNVRSGNFVYFDNERHVIGPEHVMASGALPPGFPAVEIEGEQYWDGGLVSNTPLQWVLRTRQDTLAFQVDLWSARGEFPRDISAVATRQKEIQYSSRTRATTDHFRSLQQVRNSIARLLDDLPPALREHPEVNFLETVADRKVYSLIQLIYRSKNYEGESRDYEFSRRTMEEHWKAGYQDARRTLRHPEVLQRPDGQDGIRTFDLAVDGRE</sequence>
<evidence type="ECO:0000256" key="1">
    <source>
        <dbReference type="ARBA" id="ARBA00022801"/>
    </source>
</evidence>
<evidence type="ECO:0000256" key="4">
    <source>
        <dbReference type="PROSITE-ProRule" id="PRU01161"/>
    </source>
</evidence>
<dbReference type="RefSeq" id="WP_009490329.1">
    <property type="nucleotide sequence ID" value="NZ_CP141050.1"/>
</dbReference>
<reference evidence="6 7" key="1">
    <citation type="submission" date="2012-02" db="EMBL/GenBank/DDBJ databases">
        <title>Improved High-Quality Draft sequence of Microvirga sp. WSM3557.</title>
        <authorList>
            <consortium name="US DOE Joint Genome Institute"/>
            <person name="Lucas S."/>
            <person name="Han J."/>
            <person name="Lapidus A."/>
            <person name="Cheng J.-F."/>
            <person name="Goodwin L."/>
            <person name="Pitluck S."/>
            <person name="Peters L."/>
            <person name="Zhang X."/>
            <person name="Detter J.C."/>
            <person name="Han C."/>
            <person name="Tapia R."/>
            <person name="Land M."/>
            <person name="Hauser L."/>
            <person name="Kyrpides N."/>
            <person name="Ivanova N."/>
            <person name="Pagani I."/>
            <person name="Brau L."/>
            <person name="Yates R."/>
            <person name="O'Hara G."/>
            <person name="Rui T."/>
            <person name="Howieson J."/>
            <person name="Reeve W."/>
            <person name="Woyke T."/>
        </authorList>
    </citation>
    <scope>NUCLEOTIDE SEQUENCE [LARGE SCALE GENOMIC DNA]</scope>
    <source>
        <strain evidence="6 7">WSM3557</strain>
    </source>
</reference>
<feature type="short sequence motif" description="GXGXXG" evidence="4">
    <location>
        <begin position="42"/>
        <end position="47"/>
    </location>
</feature>
<name>I4Z1J5_9HYPH</name>
<dbReference type="PANTHER" id="PTHR14226">
    <property type="entry name" value="NEUROPATHY TARGET ESTERASE/SWISS CHEESE D.MELANOGASTER"/>
    <property type="match status" value="1"/>
</dbReference>
<feature type="domain" description="PNPLA" evidence="5">
    <location>
        <begin position="38"/>
        <end position="251"/>
    </location>
</feature>
<feature type="active site" description="Proton acceptor" evidence="4">
    <location>
        <position position="238"/>
    </location>
</feature>
<dbReference type="Pfam" id="PF12536">
    <property type="entry name" value="DUF3734"/>
    <property type="match status" value="1"/>
</dbReference>
<dbReference type="SUPFAM" id="SSF52151">
    <property type="entry name" value="FabD/lysophospholipase-like"/>
    <property type="match status" value="1"/>
</dbReference>
<dbReference type="AlphaFoldDB" id="I4Z1J5"/>
<dbReference type="GO" id="GO:0016042">
    <property type="term" value="P:lipid catabolic process"/>
    <property type="evidence" value="ECO:0007669"/>
    <property type="project" value="UniProtKB-UniRule"/>
</dbReference>
<keyword evidence="1 4" id="KW-0378">Hydrolase</keyword>
<dbReference type="InterPro" id="IPR002641">
    <property type="entry name" value="PNPLA_dom"/>
</dbReference>
<dbReference type="eggNOG" id="COG1752">
    <property type="taxonomic scope" value="Bacteria"/>
</dbReference>
<dbReference type="STRING" id="864069.MicloDRAFT_00014080"/>
<keyword evidence="3 4" id="KW-0443">Lipid metabolism</keyword>
<dbReference type="Gene3D" id="3.40.1090.10">
    <property type="entry name" value="Cytosolic phospholipase A2 catalytic domain"/>
    <property type="match status" value="2"/>
</dbReference>
<feature type="active site" description="Nucleophile" evidence="4">
    <location>
        <position position="71"/>
    </location>
</feature>
<evidence type="ECO:0000256" key="2">
    <source>
        <dbReference type="ARBA" id="ARBA00022963"/>
    </source>
</evidence>
<organism evidence="6 7">
    <name type="scientific">Microvirga lotononidis</name>
    <dbReference type="NCBI Taxonomy" id="864069"/>
    <lineage>
        <taxon>Bacteria</taxon>
        <taxon>Pseudomonadati</taxon>
        <taxon>Pseudomonadota</taxon>
        <taxon>Alphaproteobacteria</taxon>
        <taxon>Hyphomicrobiales</taxon>
        <taxon>Methylobacteriaceae</taxon>
        <taxon>Microvirga</taxon>
    </lineage>
</organism>
<gene>
    <name evidence="6" type="ORF">MicloDRAFT_00014080</name>
</gene>
<dbReference type="OrthoDB" id="9807112at2"/>
<dbReference type="Pfam" id="PF01734">
    <property type="entry name" value="Patatin"/>
    <property type="match status" value="1"/>
</dbReference>
<dbReference type="PROSITE" id="PS51635">
    <property type="entry name" value="PNPLA"/>
    <property type="match status" value="1"/>
</dbReference>
<proteinExistence type="predicted"/>
<dbReference type="CDD" id="cd07209">
    <property type="entry name" value="Pat_hypo_Ecoli_Z1214_like"/>
    <property type="match status" value="1"/>
</dbReference>
<feature type="short sequence motif" description="DGA/G" evidence="4">
    <location>
        <begin position="238"/>
        <end position="240"/>
    </location>
</feature>
<dbReference type="EMBL" id="JH660640">
    <property type="protein sequence ID" value="EIM30087.1"/>
    <property type="molecule type" value="Genomic_DNA"/>
</dbReference>
<protein>
    <submittedName>
        <fullName evidence="6">Putative esterase of the alpha-beta hydrolase superfamily</fullName>
    </submittedName>
</protein>
<evidence type="ECO:0000313" key="6">
    <source>
        <dbReference type="EMBL" id="EIM30087.1"/>
    </source>
</evidence>
<evidence type="ECO:0000259" key="5">
    <source>
        <dbReference type="PROSITE" id="PS51635"/>
    </source>
</evidence>
<accession>I4Z1J5</accession>
<evidence type="ECO:0000313" key="7">
    <source>
        <dbReference type="Proteomes" id="UP000003947"/>
    </source>
</evidence>
<dbReference type="InterPro" id="IPR016035">
    <property type="entry name" value="Acyl_Trfase/lysoPLipase"/>
</dbReference>
<keyword evidence="7" id="KW-1185">Reference proteome</keyword>